<evidence type="ECO:0000313" key="1">
    <source>
        <dbReference type="EMBL" id="KAJ01476.1"/>
    </source>
</evidence>
<organism evidence="1 2">
    <name type="scientific">Sulfitobacter mediterraneus</name>
    <dbReference type="NCBI Taxonomy" id="83219"/>
    <lineage>
        <taxon>Bacteria</taxon>
        <taxon>Pseudomonadati</taxon>
        <taxon>Pseudomonadota</taxon>
        <taxon>Alphaproteobacteria</taxon>
        <taxon>Rhodobacterales</taxon>
        <taxon>Roseobacteraceae</taxon>
        <taxon>Sulfitobacter</taxon>
    </lineage>
</organism>
<accession>A0A061SIC9</accession>
<sequence length="77" mass="8961">MLSPPSLGWFQVLHALSRRYFGCFDRADQSLHPRGRPRCRQPPRGRICRTPSEHESCRRQTQCCLLRTQACQQPTPP</sequence>
<protein>
    <submittedName>
        <fullName evidence="1">Uncharacterized protein</fullName>
    </submittedName>
</protein>
<reference evidence="1 2" key="1">
    <citation type="journal article" date="2014" name="Genome Announc.">
        <title>Draft Genome Sequences of Two Isolates of the Roseobacter Group, Sulfitobacter sp. Strains 3SOLIMAR09 and 1FIGIMAR09, from Harbors of Mallorca Island (Mediterranean Sea).</title>
        <authorList>
            <person name="Mas-Llado M."/>
            <person name="Pina-Villalonga J.M."/>
            <person name="Brunet-Galmes I."/>
            <person name="Nogales B."/>
            <person name="Bosch R."/>
        </authorList>
    </citation>
    <scope>NUCLEOTIDE SEQUENCE [LARGE SCALE GENOMIC DNA]</scope>
    <source>
        <strain evidence="1 2">1FIGIMAR09</strain>
    </source>
</reference>
<comment type="caution">
    <text evidence="1">The sequence shown here is derived from an EMBL/GenBank/DDBJ whole genome shotgun (WGS) entry which is preliminary data.</text>
</comment>
<dbReference type="EMBL" id="JEMU01000028">
    <property type="protein sequence ID" value="KAJ01476.1"/>
    <property type="molecule type" value="Genomic_DNA"/>
</dbReference>
<evidence type="ECO:0000313" key="2">
    <source>
        <dbReference type="Proteomes" id="UP000027337"/>
    </source>
</evidence>
<dbReference type="Proteomes" id="UP000027337">
    <property type="component" value="Unassembled WGS sequence"/>
</dbReference>
<keyword evidence="2" id="KW-1185">Reference proteome</keyword>
<dbReference type="AlphaFoldDB" id="A0A061SIC9"/>
<proteinExistence type="predicted"/>
<gene>
    <name evidence="1" type="ORF">PM02_19060</name>
</gene>
<name>A0A061SIC9_9RHOB</name>